<dbReference type="Pfam" id="PF01323">
    <property type="entry name" value="DSBA"/>
    <property type="match status" value="1"/>
</dbReference>
<proteinExistence type="inferred from homology"/>
<dbReference type="SUPFAM" id="SSF52833">
    <property type="entry name" value="Thioredoxin-like"/>
    <property type="match status" value="1"/>
</dbReference>
<gene>
    <name evidence="3" type="ORF">BASA50_010925</name>
</gene>
<dbReference type="PIRSF" id="PIRSF006386">
    <property type="entry name" value="HCCAis_GSTk"/>
    <property type="match status" value="1"/>
</dbReference>
<comment type="catalytic activity">
    <reaction evidence="1">
        <text>RX + glutathione = an S-substituted glutathione + a halide anion + H(+)</text>
        <dbReference type="Rhea" id="RHEA:16437"/>
        <dbReference type="ChEBI" id="CHEBI:15378"/>
        <dbReference type="ChEBI" id="CHEBI:16042"/>
        <dbReference type="ChEBI" id="CHEBI:17792"/>
        <dbReference type="ChEBI" id="CHEBI:57925"/>
        <dbReference type="ChEBI" id="CHEBI:90779"/>
        <dbReference type="EC" id="2.5.1.18"/>
    </reaction>
</comment>
<dbReference type="InterPro" id="IPR001853">
    <property type="entry name" value="DSBA-like_thioredoxin_dom"/>
</dbReference>
<keyword evidence="4" id="KW-1185">Reference proteome</keyword>
<evidence type="ECO:0000313" key="4">
    <source>
        <dbReference type="Proteomes" id="UP001648503"/>
    </source>
</evidence>
<dbReference type="InterPro" id="IPR051924">
    <property type="entry name" value="GST_Kappa/NadH"/>
</dbReference>
<reference evidence="3 4" key="1">
    <citation type="submission" date="2021-02" db="EMBL/GenBank/DDBJ databases">
        <title>Variation within the Batrachochytrium salamandrivorans European outbreak.</title>
        <authorList>
            <person name="Kelly M."/>
            <person name="Pasmans F."/>
            <person name="Shea T.P."/>
            <person name="Munoz J.F."/>
            <person name="Carranza S."/>
            <person name="Cuomo C.A."/>
            <person name="Martel A."/>
        </authorList>
    </citation>
    <scope>NUCLEOTIDE SEQUENCE [LARGE SCALE GENOMIC DNA]</scope>
    <source>
        <strain evidence="3 4">AMFP18/2</strain>
    </source>
</reference>
<evidence type="ECO:0000313" key="3">
    <source>
        <dbReference type="EMBL" id="KAH6588062.1"/>
    </source>
</evidence>
<protein>
    <recommendedName>
        <fullName evidence="1">Glutathione S-transferase kappa</fullName>
        <ecNumber evidence="1">2.5.1.18</ecNumber>
    </recommendedName>
</protein>
<dbReference type="EC" id="2.5.1.18" evidence="1"/>
<dbReference type="Proteomes" id="UP001648503">
    <property type="component" value="Unassembled WGS sequence"/>
</dbReference>
<dbReference type="PANTHER" id="PTHR42943">
    <property type="entry name" value="GLUTATHIONE S-TRANSFERASE KAPPA"/>
    <property type="match status" value="1"/>
</dbReference>
<comment type="similarity">
    <text evidence="1">Belongs to the GST superfamily. Kappa family.</text>
</comment>
<accession>A0ABQ8EX98</accession>
<name>A0ABQ8EX98_9FUNG</name>
<dbReference type="Gene3D" id="3.40.30.10">
    <property type="entry name" value="Glutaredoxin"/>
    <property type="match status" value="1"/>
</dbReference>
<dbReference type="PANTHER" id="PTHR42943:SF2">
    <property type="entry name" value="GLUTATHIONE S-TRANSFERASE KAPPA 1"/>
    <property type="match status" value="1"/>
</dbReference>
<evidence type="ECO:0000259" key="2">
    <source>
        <dbReference type="Pfam" id="PF01323"/>
    </source>
</evidence>
<feature type="domain" description="DSBA-like thioredoxin" evidence="2">
    <location>
        <begin position="3"/>
        <end position="203"/>
    </location>
</feature>
<keyword evidence="1" id="KW-0808">Transferase</keyword>
<evidence type="ECO:0000256" key="1">
    <source>
        <dbReference type="PIRNR" id="PIRNR006386"/>
    </source>
</evidence>
<dbReference type="EMBL" id="JAFCIX010000545">
    <property type="protein sequence ID" value="KAH6588062.1"/>
    <property type="molecule type" value="Genomic_DNA"/>
</dbReference>
<comment type="caution">
    <text evidence="3">The sequence shown here is derived from an EMBL/GenBank/DDBJ whole genome shotgun (WGS) entry which is preliminary data.</text>
</comment>
<sequence>MKLSLYFDTVSPYSWFAVEILARYQPIWGIEMDMIPFFLGGVMQVSENQPPGQNPTKAKYMLKDIVRNAKLYDVPITAMPGAFPDNSLKAQRLLTAVKTKQPDKLVASSRAIWQCYWRDGLSLNSNENLIKYLSPVLGESAQSYVSQDTNDTGIKQMLKEATQAAIGAGAFGAPWIVVERTINGKLVRDNFFGSDRIEQIALLLGKPYYGPVPAQNMRHRTANL</sequence>
<dbReference type="InterPro" id="IPR036249">
    <property type="entry name" value="Thioredoxin-like_sf"/>
</dbReference>
<organism evidence="3 4">
    <name type="scientific">Batrachochytrium salamandrivorans</name>
    <dbReference type="NCBI Taxonomy" id="1357716"/>
    <lineage>
        <taxon>Eukaryota</taxon>
        <taxon>Fungi</taxon>
        <taxon>Fungi incertae sedis</taxon>
        <taxon>Chytridiomycota</taxon>
        <taxon>Chytridiomycota incertae sedis</taxon>
        <taxon>Chytridiomycetes</taxon>
        <taxon>Rhizophydiales</taxon>
        <taxon>Rhizophydiales incertae sedis</taxon>
        <taxon>Batrachochytrium</taxon>
    </lineage>
</organism>
<dbReference type="InterPro" id="IPR014440">
    <property type="entry name" value="HCCAis_GSTk"/>
</dbReference>